<evidence type="ECO:0008006" key="3">
    <source>
        <dbReference type="Google" id="ProtNLM"/>
    </source>
</evidence>
<dbReference type="Proteomes" id="UP000010388">
    <property type="component" value="Chromosome"/>
</dbReference>
<protein>
    <recommendedName>
        <fullName evidence="3">BrnT family toxin</fullName>
    </recommendedName>
</protein>
<dbReference type="RefSeq" id="WP_015109353.1">
    <property type="nucleotide sequence ID" value="NC_019675.1"/>
</dbReference>
<gene>
    <name evidence="1" type="ordered locus">Cyagr_1761</name>
</gene>
<dbReference type="STRING" id="292564.Cyagr_1761"/>
<dbReference type="Gene3D" id="3.10.450.530">
    <property type="entry name" value="Ribonuclease toxin, BrnT, of type II toxin-antitoxin system"/>
    <property type="match status" value="1"/>
</dbReference>
<dbReference type="EMBL" id="CP003495">
    <property type="protein sequence ID" value="AFY28903.1"/>
    <property type="molecule type" value="Genomic_DNA"/>
</dbReference>
<dbReference type="AlphaFoldDB" id="K9P7H2"/>
<reference evidence="2" key="1">
    <citation type="journal article" date="2013" name="Proc. Natl. Acad. Sci. U.S.A.">
        <title>Improving the coverage of the cyanobacterial phylum using diversity-driven genome sequencing.</title>
        <authorList>
            <person name="Shih P.M."/>
            <person name="Wu D."/>
            <person name="Latifi A."/>
            <person name="Axen S.D."/>
            <person name="Fewer D.P."/>
            <person name="Talla E."/>
            <person name="Calteau A."/>
            <person name="Cai F."/>
            <person name="Tandeau de Marsac N."/>
            <person name="Rippka R."/>
            <person name="Herdman M."/>
            <person name="Sivonen K."/>
            <person name="Coursin T."/>
            <person name="Laurent T."/>
            <person name="Goodwin L."/>
            <person name="Nolan M."/>
            <person name="Davenport K.W."/>
            <person name="Han C.S."/>
            <person name="Rubin E.M."/>
            <person name="Eisen J.A."/>
            <person name="Woyke T."/>
            <person name="Gugger M."/>
            <person name="Kerfeld C.A."/>
        </authorList>
    </citation>
    <scope>NUCLEOTIDE SEQUENCE [LARGE SCALE GENOMIC DNA]</scope>
    <source>
        <strain evidence="2">ATCC 27147 / PCC 6307</strain>
    </source>
</reference>
<dbReference type="HOGENOM" id="CLU_149290_2_0_3"/>
<evidence type="ECO:0000313" key="2">
    <source>
        <dbReference type="Proteomes" id="UP000010388"/>
    </source>
</evidence>
<dbReference type="InterPro" id="IPR007460">
    <property type="entry name" value="BrnT_toxin"/>
</dbReference>
<dbReference type="eggNOG" id="COG2929">
    <property type="taxonomic scope" value="Bacteria"/>
</dbReference>
<name>K9P7H2_CYAGP</name>
<proteinExistence type="predicted"/>
<dbReference type="Pfam" id="PF04365">
    <property type="entry name" value="BrnT_toxin"/>
    <property type="match status" value="1"/>
</dbReference>
<organism evidence="1 2">
    <name type="scientific">Cyanobium gracile (strain ATCC 27147 / PCC 6307)</name>
    <dbReference type="NCBI Taxonomy" id="292564"/>
    <lineage>
        <taxon>Bacteria</taxon>
        <taxon>Bacillati</taxon>
        <taxon>Cyanobacteriota</taxon>
        <taxon>Cyanophyceae</taxon>
        <taxon>Synechococcales</taxon>
        <taxon>Prochlorococcaceae</taxon>
        <taxon>Cyanobium</taxon>
    </lineage>
</organism>
<accession>K9P7H2</accession>
<evidence type="ECO:0000313" key="1">
    <source>
        <dbReference type="EMBL" id="AFY28903.1"/>
    </source>
</evidence>
<dbReference type="KEGG" id="cgc:Cyagr_1761"/>
<sequence>MIRFDPAKRLRKLEQRGLDFLDAEAVFAGPTIEVPDRRRDYGEVRIVCIGWLRGRAVIVVYTERNGIRHIISMRKANEREQRHLFPDFS</sequence>
<dbReference type="InterPro" id="IPR038573">
    <property type="entry name" value="BrnT_sf"/>
</dbReference>